<evidence type="ECO:0000313" key="2">
    <source>
        <dbReference type="EMBL" id="KAK1436502.1"/>
    </source>
</evidence>
<dbReference type="EMBL" id="JAUHHV010000001">
    <property type="protein sequence ID" value="KAK1436502.1"/>
    <property type="molecule type" value="Genomic_DNA"/>
</dbReference>
<evidence type="ECO:0000256" key="1">
    <source>
        <dbReference type="SAM" id="MobiDB-lite"/>
    </source>
</evidence>
<protein>
    <submittedName>
        <fullName evidence="2">Uncharacterized protein</fullName>
    </submittedName>
</protein>
<accession>A0AAD8P8W3</accession>
<gene>
    <name evidence="2" type="ORF">QVD17_02282</name>
</gene>
<dbReference type="Proteomes" id="UP001229421">
    <property type="component" value="Unassembled WGS sequence"/>
</dbReference>
<organism evidence="2 3">
    <name type="scientific">Tagetes erecta</name>
    <name type="common">African marigold</name>
    <dbReference type="NCBI Taxonomy" id="13708"/>
    <lineage>
        <taxon>Eukaryota</taxon>
        <taxon>Viridiplantae</taxon>
        <taxon>Streptophyta</taxon>
        <taxon>Embryophyta</taxon>
        <taxon>Tracheophyta</taxon>
        <taxon>Spermatophyta</taxon>
        <taxon>Magnoliopsida</taxon>
        <taxon>eudicotyledons</taxon>
        <taxon>Gunneridae</taxon>
        <taxon>Pentapetalae</taxon>
        <taxon>asterids</taxon>
        <taxon>campanulids</taxon>
        <taxon>Asterales</taxon>
        <taxon>Asteraceae</taxon>
        <taxon>Asteroideae</taxon>
        <taxon>Heliantheae alliance</taxon>
        <taxon>Tageteae</taxon>
        <taxon>Tagetes</taxon>
    </lineage>
</organism>
<feature type="compositionally biased region" description="Basic residues" evidence="1">
    <location>
        <begin position="1"/>
        <end position="21"/>
    </location>
</feature>
<proteinExistence type="predicted"/>
<name>A0AAD8P8W3_TARER</name>
<keyword evidence="3" id="KW-1185">Reference proteome</keyword>
<comment type="caution">
    <text evidence="2">The sequence shown here is derived from an EMBL/GenBank/DDBJ whole genome shotgun (WGS) entry which is preliminary data.</text>
</comment>
<sequence length="70" mass="8809">MTLHLKKRDPYRRIREKKKKKKEEEQKKNCRDGFQNRCIFFSVHHFHFHFRSFFSPVSLGRMLKIIRKLF</sequence>
<evidence type="ECO:0000313" key="3">
    <source>
        <dbReference type="Proteomes" id="UP001229421"/>
    </source>
</evidence>
<feature type="region of interest" description="Disordered" evidence="1">
    <location>
        <begin position="1"/>
        <end position="29"/>
    </location>
</feature>
<dbReference type="AlphaFoldDB" id="A0AAD8P8W3"/>
<reference evidence="2" key="1">
    <citation type="journal article" date="2023" name="bioRxiv">
        <title>Improved chromosome-level genome assembly for marigold (Tagetes erecta).</title>
        <authorList>
            <person name="Jiang F."/>
            <person name="Yuan L."/>
            <person name="Wang S."/>
            <person name="Wang H."/>
            <person name="Xu D."/>
            <person name="Wang A."/>
            <person name="Fan W."/>
        </authorList>
    </citation>
    <scope>NUCLEOTIDE SEQUENCE</scope>
    <source>
        <strain evidence="2">WSJ</strain>
        <tissue evidence="2">Leaf</tissue>
    </source>
</reference>